<dbReference type="Proteomes" id="UP001140560">
    <property type="component" value="Unassembled WGS sequence"/>
</dbReference>
<feature type="compositionally biased region" description="Pro residues" evidence="1">
    <location>
        <begin position="323"/>
        <end position="336"/>
    </location>
</feature>
<feature type="compositionally biased region" description="Low complexity" evidence="1">
    <location>
        <begin position="485"/>
        <end position="495"/>
    </location>
</feature>
<feature type="compositionally biased region" description="Acidic residues" evidence="1">
    <location>
        <begin position="157"/>
        <end position="169"/>
    </location>
</feature>
<feature type="compositionally biased region" description="Polar residues" evidence="1">
    <location>
        <begin position="561"/>
        <end position="576"/>
    </location>
</feature>
<keyword evidence="3" id="KW-1185">Reference proteome</keyword>
<dbReference type="AlphaFoldDB" id="A0A9W9CRX1"/>
<feature type="compositionally biased region" description="Basic and acidic residues" evidence="1">
    <location>
        <begin position="363"/>
        <end position="382"/>
    </location>
</feature>
<sequence>MSSTSAMSSITPPSYVDDGVSFAKRIPHRLDSKHISRWIDSTDSSTSAYTGSFIDDGADMLPPAHDTPGFGPINKRFYKPRKKKEDKDDVWNEDMQKAISGDMARNLAKIKDLGKMEVVKRRRGDRANEKKKPVTMFLPPKWGPFVIREENGRVTVIDEDGEFDSGPLEDAEKERTEGMRWIRVTSSTEPTSVTSSTEVSTLLSSSLSTQSIYSHDAKAPRPREKDKKHSRRSQSHKRKKAHHHRHPPTPLTTMLESDYEDGYQLSGGEDNVMSPTQFFMTGGASGWPSSRTSTSVAAPAAKATTPYGSSNHDSPVKSRSPVCSPPGGWPSSPLPSPVKSVVVSEQSWGGGNDNRNAWGEDDSQPKERSERSSSSYRSERSNTSRTSRRGQGFENTSTRTYSVYRAPTVQDASETSSEGMMRRYVQTGWGGSLKSGSGKQAVRNRKDQNTDYSAGSSHAGSEQDLGGNDERSGTGWDGYERVKTVSEVSVVGTGSLRSSRESHSQAPSRQTATACSHSSRPASHAHSDLGSQMGWGGGSRASRQSWSSEKARVDDDGWGGSQQKSSEGGRANSSSKRGSEKASRYANAYDEDNETYLNENWGGTPVRVGSRQTRVAGWD</sequence>
<feature type="compositionally biased region" description="Basic and acidic residues" evidence="1">
    <location>
        <begin position="468"/>
        <end position="484"/>
    </location>
</feature>
<feature type="compositionally biased region" description="Polar residues" evidence="1">
    <location>
        <begin position="450"/>
        <end position="460"/>
    </location>
</feature>
<proteinExistence type="predicted"/>
<feature type="region of interest" description="Disordered" evidence="1">
    <location>
        <begin position="55"/>
        <end position="90"/>
    </location>
</feature>
<evidence type="ECO:0000256" key="1">
    <source>
        <dbReference type="SAM" id="MobiDB-lite"/>
    </source>
</evidence>
<feature type="compositionally biased region" description="Basic and acidic residues" evidence="1">
    <location>
        <begin position="170"/>
        <end position="180"/>
    </location>
</feature>
<comment type="caution">
    <text evidence="2">The sequence shown here is derived from an EMBL/GenBank/DDBJ whole genome shotgun (WGS) entry which is preliminary data.</text>
</comment>
<reference evidence="2" key="1">
    <citation type="submission" date="2022-10" db="EMBL/GenBank/DDBJ databases">
        <title>Tapping the CABI collections for fungal endophytes: first genome assemblies for Collariella, Neodidymelliopsis, Ascochyta clinopodiicola, Didymella pomorum, Didymosphaeria variabile, Neocosmospora piperis and Neocucurbitaria cava.</title>
        <authorList>
            <person name="Hill R."/>
        </authorList>
    </citation>
    <scope>NUCLEOTIDE SEQUENCE</scope>
    <source>
        <strain evidence="2">IMI 356814</strain>
    </source>
</reference>
<evidence type="ECO:0000313" key="2">
    <source>
        <dbReference type="EMBL" id="KAJ4377394.1"/>
    </source>
</evidence>
<dbReference type="EMBL" id="JAPEUY010000001">
    <property type="protein sequence ID" value="KAJ4377394.1"/>
    <property type="molecule type" value="Genomic_DNA"/>
</dbReference>
<accession>A0A9W9CRX1</accession>
<feature type="compositionally biased region" description="Low complexity" evidence="1">
    <location>
        <begin position="184"/>
        <end position="209"/>
    </location>
</feature>
<gene>
    <name evidence="2" type="ORF">N0V83_000219</name>
</gene>
<feature type="compositionally biased region" description="Polar residues" evidence="1">
    <location>
        <begin position="287"/>
        <end position="296"/>
    </location>
</feature>
<name>A0A9W9CRX1_9PLEO</name>
<evidence type="ECO:0000313" key="3">
    <source>
        <dbReference type="Proteomes" id="UP001140560"/>
    </source>
</evidence>
<organism evidence="2 3">
    <name type="scientific">Neocucurbitaria cava</name>
    <dbReference type="NCBI Taxonomy" id="798079"/>
    <lineage>
        <taxon>Eukaryota</taxon>
        <taxon>Fungi</taxon>
        <taxon>Dikarya</taxon>
        <taxon>Ascomycota</taxon>
        <taxon>Pezizomycotina</taxon>
        <taxon>Dothideomycetes</taxon>
        <taxon>Pleosporomycetidae</taxon>
        <taxon>Pleosporales</taxon>
        <taxon>Pleosporineae</taxon>
        <taxon>Cucurbitariaceae</taxon>
        <taxon>Neocucurbitaria</taxon>
    </lineage>
</organism>
<feature type="compositionally biased region" description="Low complexity" evidence="1">
    <location>
        <begin position="514"/>
        <end position="524"/>
    </location>
</feature>
<protein>
    <submittedName>
        <fullName evidence="2">Uncharacterized protein</fullName>
    </submittedName>
</protein>
<feature type="compositionally biased region" description="Basic and acidic residues" evidence="1">
    <location>
        <begin position="215"/>
        <end position="227"/>
    </location>
</feature>
<feature type="compositionally biased region" description="Polar residues" evidence="1">
    <location>
        <begin position="504"/>
        <end position="513"/>
    </location>
</feature>
<feature type="compositionally biased region" description="Basic residues" evidence="1">
    <location>
        <begin position="228"/>
        <end position="247"/>
    </location>
</feature>
<dbReference type="OrthoDB" id="3801238at2759"/>
<feature type="region of interest" description="Disordered" evidence="1">
    <location>
        <begin position="157"/>
        <end position="619"/>
    </location>
</feature>